<reference evidence="2 3" key="1">
    <citation type="journal article" date="2015" name="Genome Announc.">
        <title>Genome Sequence of Borrelia chilensis VA1, a South American Member of the Lyme Borreliosis Group.</title>
        <authorList>
            <person name="Huang W."/>
            <person name="Ojaimi C."/>
            <person name="Fallon J.T."/>
            <person name="Travisany D."/>
            <person name="Maass A."/>
            <person name="Ivanova L."/>
            <person name="Tomova A."/>
            <person name="Gonzalez-Acuna D."/>
            <person name="Godfrey H.P."/>
            <person name="Cabello F.C."/>
        </authorList>
    </citation>
    <scope>NUCLEOTIDE SEQUENCE [LARGE SCALE GENOMIC DNA]</scope>
    <source>
        <strain evidence="2 3">VA1</strain>
    </source>
</reference>
<dbReference type="Proteomes" id="UP000030940">
    <property type="component" value="Chromosome"/>
</dbReference>
<dbReference type="Pfam" id="PF01963">
    <property type="entry name" value="TraB_PrgY_gumN"/>
    <property type="match status" value="1"/>
</dbReference>
<dbReference type="PANTHER" id="PTHR21530:SF7">
    <property type="entry name" value="TRAB DOMAIN-CONTAINING PROTEIN"/>
    <property type="match status" value="1"/>
</dbReference>
<feature type="transmembrane region" description="Helical" evidence="1">
    <location>
        <begin position="319"/>
        <end position="344"/>
    </location>
</feature>
<dbReference type="InterPro" id="IPR005230">
    <property type="entry name" value="TraB_bac"/>
</dbReference>
<protein>
    <submittedName>
        <fullName evidence="2">Pheromone shutdown protein</fullName>
    </submittedName>
</protein>
<feature type="transmembrane region" description="Helical" evidence="1">
    <location>
        <begin position="265"/>
        <end position="284"/>
    </location>
</feature>
<gene>
    <name evidence="2" type="ORF">OY14_02045</name>
</gene>
<keyword evidence="1" id="KW-0472">Membrane</keyword>
<evidence type="ECO:0000256" key="1">
    <source>
        <dbReference type="SAM" id="Phobius"/>
    </source>
</evidence>
<proteinExistence type="predicted"/>
<dbReference type="InterPro" id="IPR046345">
    <property type="entry name" value="TraB_PrgY-like"/>
</dbReference>
<dbReference type="CDD" id="cd14726">
    <property type="entry name" value="TraB_PrgY-like"/>
    <property type="match status" value="1"/>
</dbReference>
<dbReference type="NCBIfam" id="TIGR00261">
    <property type="entry name" value="traB"/>
    <property type="match status" value="1"/>
</dbReference>
<dbReference type="InterPro" id="IPR002816">
    <property type="entry name" value="TraB/PrgY/GumN_fam"/>
</dbReference>
<dbReference type="HOGENOM" id="CLU_032780_1_0_12"/>
<keyword evidence="3" id="KW-1185">Reference proteome</keyword>
<dbReference type="KEGG" id="bchi:OY14_02045"/>
<evidence type="ECO:0000313" key="2">
    <source>
        <dbReference type="EMBL" id="AJA90235.1"/>
    </source>
</evidence>
<keyword evidence="1" id="KW-1133">Transmembrane helix</keyword>
<organism evidence="2 3">
    <name type="scientific">Borreliella chilensis</name>
    <dbReference type="NCBI Taxonomy" id="1245910"/>
    <lineage>
        <taxon>Bacteria</taxon>
        <taxon>Pseudomonadati</taxon>
        <taxon>Spirochaetota</taxon>
        <taxon>Spirochaetia</taxon>
        <taxon>Spirochaetales</taxon>
        <taxon>Borreliaceae</taxon>
        <taxon>Borreliella</taxon>
    </lineage>
</organism>
<keyword evidence="1" id="KW-0812">Transmembrane</keyword>
<feature type="transmembrane region" description="Helical" evidence="1">
    <location>
        <begin position="377"/>
        <end position="400"/>
    </location>
</feature>
<sequence length="404" mass="45640">MDNKKDNTKTADCFSHVSKFNMYNKTIYILGTAHVSKKSSEDTANLIEILKPNYIAVELDEARYHSILNTDENEKWRNLDIYKALKQGKAFFLIINIILSNFQKKLAKEQGIKPGEEMKTAVLKAKEHNIPLILADRKIETTLKRAWISIPIFEKVKIISSLFSLTDTKITKDEIEKLKEQDALSKIMEELSKEIPKVKKALIDERDEFITSKILEGTGIILAIVGAGHVNGIIKTLKEINQNNKTINIEELVRIPKKYFSLSKAISYLITISIILLITSSFYFKGFDFAYKNLELWIISNSFFSGIASILLKSHPLTILTAIIGSPIFSLIPFIGTGVVAGLVEAYINKPKVKDFENLQEELSTTKGYFKNKVTRILLIVIFVNLGSTIGTIVGLKFLLNVFK</sequence>
<dbReference type="PANTHER" id="PTHR21530">
    <property type="entry name" value="PHEROMONE SHUTDOWN PROTEIN"/>
    <property type="match status" value="1"/>
</dbReference>
<accession>A0A0A7UVW3</accession>
<dbReference type="EMBL" id="CP009910">
    <property type="protein sequence ID" value="AJA90235.1"/>
    <property type="molecule type" value="Genomic_DNA"/>
</dbReference>
<name>A0A0A7UVW3_9SPIR</name>
<dbReference type="STRING" id="1245910.OY14_02045"/>
<evidence type="ECO:0000313" key="3">
    <source>
        <dbReference type="Proteomes" id="UP000030940"/>
    </source>
</evidence>
<dbReference type="AlphaFoldDB" id="A0A0A7UVW3"/>